<dbReference type="AlphaFoldDB" id="A0A6G0XIA1"/>
<sequence length="188" mass="21430">MQLGRGWFLLVVIPCYVARALRRSDDDDCSSQCRQYVANTLEDTCEPYRYKVPRPALYSRCTEAYTAATSKGCSYCDASPTQLDQIYDNVFHYCDQWGRGFERSYEPTCKDGYRAAITAALTFITRAQADRPRVIATESPYASSDAPSVTSSDVESAESIVQRHLAEARKEAIQDYERRDRHDYFGLH</sequence>
<name>A0A6G0XIA1_9STRA</name>
<evidence type="ECO:0000313" key="4">
    <source>
        <dbReference type="Proteomes" id="UP000481153"/>
    </source>
</evidence>
<dbReference type="Proteomes" id="UP000481153">
    <property type="component" value="Unassembled WGS sequence"/>
</dbReference>
<gene>
    <name evidence="3" type="ORF">Ae201684_004583</name>
</gene>
<dbReference type="EMBL" id="VJMJ01000058">
    <property type="protein sequence ID" value="KAF0739882.1"/>
    <property type="molecule type" value="Genomic_DNA"/>
</dbReference>
<evidence type="ECO:0000256" key="2">
    <source>
        <dbReference type="SAM" id="SignalP"/>
    </source>
</evidence>
<organism evidence="3 4">
    <name type="scientific">Aphanomyces euteiches</name>
    <dbReference type="NCBI Taxonomy" id="100861"/>
    <lineage>
        <taxon>Eukaryota</taxon>
        <taxon>Sar</taxon>
        <taxon>Stramenopiles</taxon>
        <taxon>Oomycota</taxon>
        <taxon>Saprolegniomycetes</taxon>
        <taxon>Saprolegniales</taxon>
        <taxon>Verrucalvaceae</taxon>
        <taxon>Aphanomyces</taxon>
    </lineage>
</organism>
<feature type="chain" id="PRO_5026119490" description="Secreted protein" evidence="2">
    <location>
        <begin position="21"/>
        <end position="188"/>
    </location>
</feature>
<evidence type="ECO:0000313" key="3">
    <source>
        <dbReference type="EMBL" id="KAF0739882.1"/>
    </source>
</evidence>
<comment type="caution">
    <text evidence="3">The sequence shown here is derived from an EMBL/GenBank/DDBJ whole genome shotgun (WGS) entry which is preliminary data.</text>
</comment>
<evidence type="ECO:0000256" key="1">
    <source>
        <dbReference type="SAM" id="MobiDB-lite"/>
    </source>
</evidence>
<feature type="region of interest" description="Disordered" evidence="1">
    <location>
        <begin position="138"/>
        <end position="157"/>
    </location>
</feature>
<evidence type="ECO:0008006" key="5">
    <source>
        <dbReference type="Google" id="ProtNLM"/>
    </source>
</evidence>
<accession>A0A6G0XIA1</accession>
<feature type="compositionally biased region" description="Polar residues" evidence="1">
    <location>
        <begin position="140"/>
        <end position="154"/>
    </location>
</feature>
<reference evidence="3 4" key="1">
    <citation type="submission" date="2019-07" db="EMBL/GenBank/DDBJ databases">
        <title>Genomics analysis of Aphanomyces spp. identifies a new class of oomycete effector associated with host adaptation.</title>
        <authorList>
            <person name="Gaulin E."/>
        </authorList>
    </citation>
    <scope>NUCLEOTIDE SEQUENCE [LARGE SCALE GENOMIC DNA]</scope>
    <source>
        <strain evidence="3 4">ATCC 201684</strain>
    </source>
</reference>
<keyword evidence="2" id="KW-0732">Signal</keyword>
<dbReference type="VEuPathDB" id="FungiDB:AeMF1_011873"/>
<keyword evidence="4" id="KW-1185">Reference proteome</keyword>
<protein>
    <recommendedName>
        <fullName evidence="5">Secreted protein</fullName>
    </recommendedName>
</protein>
<proteinExistence type="predicted"/>
<feature type="signal peptide" evidence="2">
    <location>
        <begin position="1"/>
        <end position="20"/>
    </location>
</feature>